<evidence type="ECO:0000256" key="2">
    <source>
        <dbReference type="ARBA" id="ARBA00004236"/>
    </source>
</evidence>
<dbReference type="SMART" id="SM00387">
    <property type="entry name" value="HATPase_c"/>
    <property type="match status" value="1"/>
</dbReference>
<dbReference type="InterPro" id="IPR003661">
    <property type="entry name" value="HisK_dim/P_dom"/>
</dbReference>
<dbReference type="PANTHER" id="PTHR45436:SF5">
    <property type="entry name" value="SENSOR HISTIDINE KINASE TRCS"/>
    <property type="match status" value="1"/>
</dbReference>
<evidence type="ECO:0000256" key="6">
    <source>
        <dbReference type="ARBA" id="ARBA00022692"/>
    </source>
</evidence>
<dbReference type="OrthoDB" id="9786919at2"/>
<dbReference type="Gene3D" id="3.30.565.10">
    <property type="entry name" value="Histidine kinase-like ATPase, C-terminal domain"/>
    <property type="match status" value="1"/>
</dbReference>
<dbReference type="Pfam" id="PF00672">
    <property type="entry name" value="HAMP"/>
    <property type="match status" value="1"/>
</dbReference>
<keyword evidence="9" id="KW-0902">Two-component regulatory system</keyword>
<dbReference type="AlphaFoldDB" id="A0A5C4LS48"/>
<keyword evidence="7 15" id="KW-0418">Kinase</keyword>
<feature type="transmembrane region" description="Helical" evidence="12">
    <location>
        <begin position="116"/>
        <end position="139"/>
    </location>
</feature>
<evidence type="ECO:0000256" key="5">
    <source>
        <dbReference type="ARBA" id="ARBA00022679"/>
    </source>
</evidence>
<dbReference type="PROSITE" id="PS50885">
    <property type="entry name" value="HAMP"/>
    <property type="match status" value="1"/>
</dbReference>
<dbReference type="SMART" id="SM00304">
    <property type="entry name" value="HAMP"/>
    <property type="match status" value="1"/>
</dbReference>
<dbReference type="InterPro" id="IPR005467">
    <property type="entry name" value="His_kinase_dom"/>
</dbReference>
<dbReference type="InterPro" id="IPR050428">
    <property type="entry name" value="TCS_sensor_his_kinase"/>
</dbReference>
<evidence type="ECO:0000256" key="9">
    <source>
        <dbReference type="ARBA" id="ARBA00023012"/>
    </source>
</evidence>
<dbReference type="PRINTS" id="PR00344">
    <property type="entry name" value="BCTRLSENSOR"/>
</dbReference>
<dbReference type="RefSeq" id="WP_139100037.1">
    <property type="nucleotide sequence ID" value="NZ_VDFW01000037.1"/>
</dbReference>
<evidence type="ECO:0000256" key="7">
    <source>
        <dbReference type="ARBA" id="ARBA00022777"/>
    </source>
</evidence>
<dbReference type="Proteomes" id="UP000305546">
    <property type="component" value="Unassembled WGS sequence"/>
</dbReference>
<accession>A0A5C4LS48</accession>
<dbReference type="InterPro" id="IPR004358">
    <property type="entry name" value="Sig_transdc_His_kin-like_C"/>
</dbReference>
<evidence type="ECO:0000259" key="14">
    <source>
        <dbReference type="PROSITE" id="PS50885"/>
    </source>
</evidence>
<reference evidence="15 16" key="1">
    <citation type="submission" date="2019-06" db="EMBL/GenBank/DDBJ databases">
        <title>Amycolatopsis alkalitolerans sp. nov., isolated from Gastrodia elata Blume.</title>
        <authorList>
            <person name="Narsing Rao M.P."/>
            <person name="Li W.J."/>
        </authorList>
    </citation>
    <scope>NUCLEOTIDE SEQUENCE [LARGE SCALE GENOMIC DNA]</scope>
    <source>
        <strain evidence="15 16">SYSUP0005</strain>
    </source>
</reference>
<keyword evidence="10 12" id="KW-0472">Membrane</keyword>
<feature type="compositionally biased region" description="Basic and acidic residues" evidence="11">
    <location>
        <begin position="427"/>
        <end position="438"/>
    </location>
</feature>
<gene>
    <name evidence="15" type="ORF">FG385_29295</name>
</gene>
<feature type="compositionally biased region" description="Polar residues" evidence="11">
    <location>
        <begin position="416"/>
        <end position="426"/>
    </location>
</feature>
<feature type="domain" description="HAMP" evidence="14">
    <location>
        <begin position="140"/>
        <end position="193"/>
    </location>
</feature>
<proteinExistence type="predicted"/>
<evidence type="ECO:0000313" key="15">
    <source>
        <dbReference type="EMBL" id="TNC21082.1"/>
    </source>
</evidence>
<dbReference type="InterPro" id="IPR003660">
    <property type="entry name" value="HAMP_dom"/>
</dbReference>
<dbReference type="EMBL" id="VDFW01000037">
    <property type="protein sequence ID" value="TNC21082.1"/>
    <property type="molecule type" value="Genomic_DNA"/>
</dbReference>
<feature type="region of interest" description="Disordered" evidence="11">
    <location>
        <begin position="70"/>
        <end position="98"/>
    </location>
</feature>
<dbReference type="GO" id="GO:0005886">
    <property type="term" value="C:plasma membrane"/>
    <property type="evidence" value="ECO:0007669"/>
    <property type="project" value="UniProtKB-SubCell"/>
</dbReference>
<evidence type="ECO:0000256" key="8">
    <source>
        <dbReference type="ARBA" id="ARBA00022989"/>
    </source>
</evidence>
<sequence length="438" mass="46940">MGDRRRLVDRIIRARVPRHTVRLRLTLFYGALFIVSGAALLVITYLLVVHATNGVIFTGQHSSVVVETGHGSAAPATPLAQPHGPGAQPPNNAPQVSPQQAAQLALQQHSAELHQLLLQSGIALAIMTVVSIGLGWIVAGRVLRPLRTITAAVRDISATSLHRRLALSGPRDELTELGETFDGLLARLEASFQAQRRFIANASHELRTPLARQRALAQVALADPDATAESLRTVHHRILAAGAQQERLIDALLTLARGQAGIDRHDHIDLADLARQALATRAAEATTRDIDLRATLRPAPTSGDPRLVERVITNLIDNALQHNRPAGHLNVDTDSRDGHAMVTVSNTGPRIPADAIDRLFQPFQHLGTDRVGDRLGLGLSIVQAIASAHHAMITAQPRADGGLTVTVSFPDPIGQVGSNHGSTTRTQPDEAHSRSSSR</sequence>
<comment type="subcellular location">
    <subcellularLocation>
        <location evidence="2">Cell membrane</location>
    </subcellularLocation>
</comment>
<dbReference type="SUPFAM" id="SSF47384">
    <property type="entry name" value="Homodimeric domain of signal transducing histidine kinase"/>
    <property type="match status" value="1"/>
</dbReference>
<dbReference type="InterPro" id="IPR003594">
    <property type="entry name" value="HATPase_dom"/>
</dbReference>
<dbReference type="GO" id="GO:0000155">
    <property type="term" value="F:phosphorelay sensor kinase activity"/>
    <property type="evidence" value="ECO:0007669"/>
    <property type="project" value="InterPro"/>
</dbReference>
<evidence type="ECO:0000256" key="10">
    <source>
        <dbReference type="ARBA" id="ARBA00023136"/>
    </source>
</evidence>
<keyword evidence="4" id="KW-0597">Phosphoprotein</keyword>
<keyword evidence="8 12" id="KW-1133">Transmembrane helix</keyword>
<dbReference type="PANTHER" id="PTHR45436">
    <property type="entry name" value="SENSOR HISTIDINE KINASE YKOH"/>
    <property type="match status" value="1"/>
</dbReference>
<evidence type="ECO:0000256" key="11">
    <source>
        <dbReference type="SAM" id="MobiDB-lite"/>
    </source>
</evidence>
<dbReference type="PROSITE" id="PS50109">
    <property type="entry name" value="HIS_KIN"/>
    <property type="match status" value="1"/>
</dbReference>
<evidence type="ECO:0000256" key="1">
    <source>
        <dbReference type="ARBA" id="ARBA00000085"/>
    </source>
</evidence>
<dbReference type="CDD" id="cd00082">
    <property type="entry name" value="HisKA"/>
    <property type="match status" value="1"/>
</dbReference>
<comment type="catalytic activity">
    <reaction evidence="1">
        <text>ATP + protein L-histidine = ADP + protein N-phospho-L-histidine.</text>
        <dbReference type="EC" id="2.7.13.3"/>
    </reaction>
</comment>
<dbReference type="Gene3D" id="1.10.287.130">
    <property type="match status" value="1"/>
</dbReference>
<keyword evidence="6 12" id="KW-0812">Transmembrane</keyword>
<dbReference type="SUPFAM" id="SSF158472">
    <property type="entry name" value="HAMP domain-like"/>
    <property type="match status" value="1"/>
</dbReference>
<dbReference type="SUPFAM" id="SSF55874">
    <property type="entry name" value="ATPase domain of HSP90 chaperone/DNA topoisomerase II/histidine kinase"/>
    <property type="match status" value="1"/>
</dbReference>
<dbReference type="CDD" id="cd06225">
    <property type="entry name" value="HAMP"/>
    <property type="match status" value="1"/>
</dbReference>
<evidence type="ECO:0000259" key="13">
    <source>
        <dbReference type="PROSITE" id="PS50109"/>
    </source>
</evidence>
<feature type="region of interest" description="Disordered" evidence="11">
    <location>
        <begin position="411"/>
        <end position="438"/>
    </location>
</feature>
<dbReference type="Gene3D" id="6.10.340.10">
    <property type="match status" value="1"/>
</dbReference>
<keyword evidence="5" id="KW-0808">Transferase</keyword>
<keyword evidence="16" id="KW-1185">Reference proteome</keyword>
<evidence type="ECO:0000256" key="4">
    <source>
        <dbReference type="ARBA" id="ARBA00022553"/>
    </source>
</evidence>
<organism evidence="15 16">
    <name type="scientific">Amycolatopsis alkalitolerans</name>
    <dbReference type="NCBI Taxonomy" id="2547244"/>
    <lineage>
        <taxon>Bacteria</taxon>
        <taxon>Bacillati</taxon>
        <taxon>Actinomycetota</taxon>
        <taxon>Actinomycetes</taxon>
        <taxon>Pseudonocardiales</taxon>
        <taxon>Pseudonocardiaceae</taxon>
        <taxon>Amycolatopsis</taxon>
    </lineage>
</organism>
<dbReference type="EC" id="2.7.13.3" evidence="3"/>
<dbReference type="Pfam" id="PF00512">
    <property type="entry name" value="HisKA"/>
    <property type="match status" value="1"/>
</dbReference>
<dbReference type="CDD" id="cd00075">
    <property type="entry name" value="HATPase"/>
    <property type="match status" value="1"/>
</dbReference>
<comment type="caution">
    <text evidence="15">The sequence shown here is derived from an EMBL/GenBank/DDBJ whole genome shotgun (WGS) entry which is preliminary data.</text>
</comment>
<evidence type="ECO:0000313" key="16">
    <source>
        <dbReference type="Proteomes" id="UP000305546"/>
    </source>
</evidence>
<dbReference type="SMART" id="SM00388">
    <property type="entry name" value="HisKA"/>
    <property type="match status" value="1"/>
</dbReference>
<evidence type="ECO:0000256" key="3">
    <source>
        <dbReference type="ARBA" id="ARBA00012438"/>
    </source>
</evidence>
<feature type="domain" description="Histidine kinase" evidence="13">
    <location>
        <begin position="201"/>
        <end position="413"/>
    </location>
</feature>
<dbReference type="Pfam" id="PF02518">
    <property type="entry name" value="HATPase_c"/>
    <property type="match status" value="1"/>
</dbReference>
<protein>
    <recommendedName>
        <fullName evidence="3">histidine kinase</fullName>
        <ecNumber evidence="3">2.7.13.3</ecNumber>
    </recommendedName>
</protein>
<name>A0A5C4LS48_9PSEU</name>
<evidence type="ECO:0000256" key="12">
    <source>
        <dbReference type="SAM" id="Phobius"/>
    </source>
</evidence>
<dbReference type="InterPro" id="IPR036890">
    <property type="entry name" value="HATPase_C_sf"/>
</dbReference>
<dbReference type="InterPro" id="IPR036097">
    <property type="entry name" value="HisK_dim/P_sf"/>
</dbReference>
<feature type="transmembrane region" description="Helical" evidence="12">
    <location>
        <begin position="21"/>
        <end position="48"/>
    </location>
</feature>